<dbReference type="RefSeq" id="WP_089736582.1">
    <property type="nucleotide sequence ID" value="NZ_FNIA01000048.1"/>
</dbReference>
<evidence type="ECO:0000313" key="5">
    <source>
        <dbReference type="Proteomes" id="UP000199370"/>
    </source>
</evidence>
<gene>
    <name evidence="4" type="ORF">SAMN05192554_1487</name>
</gene>
<dbReference type="Pfam" id="PF13439">
    <property type="entry name" value="Glyco_transf_4"/>
    <property type="match status" value="1"/>
</dbReference>
<dbReference type="CDD" id="cd03809">
    <property type="entry name" value="GT4_MtfB-like"/>
    <property type="match status" value="1"/>
</dbReference>
<name>A0A1H0BUU5_9EURY</name>
<dbReference type="AlphaFoldDB" id="A0A1H0BUU5"/>
<dbReference type="Proteomes" id="UP000199370">
    <property type="component" value="Unassembled WGS sequence"/>
</dbReference>
<accession>A0A1H0BUU5</accession>
<dbReference type="OrthoDB" id="131038at2157"/>
<evidence type="ECO:0000259" key="3">
    <source>
        <dbReference type="Pfam" id="PF13439"/>
    </source>
</evidence>
<organism evidence="4 5">
    <name type="scientific">Haloarchaeobius iranensis</name>
    <dbReference type="NCBI Taxonomy" id="996166"/>
    <lineage>
        <taxon>Archaea</taxon>
        <taxon>Methanobacteriati</taxon>
        <taxon>Methanobacteriota</taxon>
        <taxon>Stenosarchaea group</taxon>
        <taxon>Halobacteria</taxon>
        <taxon>Halobacteriales</taxon>
        <taxon>Halorubellaceae</taxon>
        <taxon>Haloarchaeobius</taxon>
    </lineage>
</organism>
<dbReference type="PANTHER" id="PTHR46401">
    <property type="entry name" value="GLYCOSYLTRANSFERASE WBBK-RELATED"/>
    <property type="match status" value="1"/>
</dbReference>
<feature type="domain" description="Glycosyl transferase family 1" evidence="2">
    <location>
        <begin position="184"/>
        <end position="339"/>
    </location>
</feature>
<dbReference type="Gene3D" id="3.40.50.2000">
    <property type="entry name" value="Glycogen Phosphorylase B"/>
    <property type="match status" value="2"/>
</dbReference>
<evidence type="ECO:0000256" key="1">
    <source>
        <dbReference type="ARBA" id="ARBA00022679"/>
    </source>
</evidence>
<sequence length="362" mass="39550">MTTIVAVNCRVLSKPTLTGVGRYTLQLLDSLVTRDDGLEYVAFGIDELPELLQGRDGIESAREPAWSPSGPVAHAWEQFRLPLALRQHEVDLLHTPAGHAPALSRLPKVTTIHDISPIAHPEWFSTGYATLYRILTPVTVRTSDALITVSESAATDIRDRYPSTSVHAVQNGVARVPNGERPTEFDVPETYFLFVGSLNPRKNISGLLRAYRKYRDNTEEPAALLLVGPENDVFADVGVDPVPGAHTTGYVSDSELGWLYRHARGFVFPSLYEGFGLPIVEAMSVGTPVITAEYGAMAETANDAAILVDPEDEAALADALLELDTDSSHREALAACGRERAEKFTWERAAGETTRIYESVHS</sequence>
<dbReference type="Pfam" id="PF00534">
    <property type="entry name" value="Glycos_transf_1"/>
    <property type="match status" value="1"/>
</dbReference>
<keyword evidence="5" id="KW-1185">Reference proteome</keyword>
<dbReference type="InterPro" id="IPR001296">
    <property type="entry name" value="Glyco_trans_1"/>
</dbReference>
<dbReference type="SUPFAM" id="SSF53756">
    <property type="entry name" value="UDP-Glycosyltransferase/glycogen phosphorylase"/>
    <property type="match status" value="1"/>
</dbReference>
<proteinExistence type="predicted"/>
<evidence type="ECO:0000259" key="2">
    <source>
        <dbReference type="Pfam" id="PF00534"/>
    </source>
</evidence>
<feature type="domain" description="Glycosyltransferase subfamily 4-like N-terminal" evidence="3">
    <location>
        <begin position="19"/>
        <end position="173"/>
    </location>
</feature>
<dbReference type="STRING" id="996166.SAMN05192554_1487"/>
<dbReference type="InterPro" id="IPR028098">
    <property type="entry name" value="Glyco_trans_4-like_N"/>
</dbReference>
<dbReference type="GO" id="GO:0016757">
    <property type="term" value="F:glycosyltransferase activity"/>
    <property type="evidence" value="ECO:0007669"/>
    <property type="project" value="InterPro"/>
</dbReference>
<protein>
    <submittedName>
        <fullName evidence="4">Glycosyltransferase involved in cell wall bisynthesis</fullName>
    </submittedName>
</protein>
<evidence type="ECO:0000313" key="4">
    <source>
        <dbReference type="EMBL" id="SDN49401.1"/>
    </source>
</evidence>
<reference evidence="4 5" key="1">
    <citation type="submission" date="2016-10" db="EMBL/GenBank/DDBJ databases">
        <authorList>
            <person name="de Groot N.N."/>
        </authorList>
    </citation>
    <scope>NUCLEOTIDE SEQUENCE [LARGE SCALE GENOMIC DNA]</scope>
    <source>
        <strain evidence="5">EB21,IBRC-M 10013,KCTC 4048</strain>
    </source>
</reference>
<keyword evidence="1 4" id="KW-0808">Transferase</keyword>
<dbReference type="PANTHER" id="PTHR46401:SF2">
    <property type="entry name" value="GLYCOSYLTRANSFERASE WBBK-RELATED"/>
    <property type="match status" value="1"/>
</dbReference>
<dbReference type="EMBL" id="FNIA01000048">
    <property type="protein sequence ID" value="SDN49401.1"/>
    <property type="molecule type" value="Genomic_DNA"/>
</dbReference>